<dbReference type="EMBL" id="JYDU01000030">
    <property type="protein sequence ID" value="KRX97582.1"/>
    <property type="molecule type" value="Genomic_DNA"/>
</dbReference>
<sequence length="147" mass="16748">MTQYWTAIESSKKVYRCLSLNPILPRQGCSSIVSRGLCEVRTEKPSANRWRWSIVAPSHRSMEKACNIATENNDHEPTGDSENAKKQGTLAGNCVAMVREEIVSVEQKPPQQLKPQRTMNFGEMTQLYSEYFDKYVPSSFSITFHAR</sequence>
<accession>A0A0V0YB06</accession>
<proteinExistence type="predicted"/>
<organism evidence="1 2">
    <name type="scientific">Trichinella pseudospiralis</name>
    <name type="common">Parasitic roundworm</name>
    <dbReference type="NCBI Taxonomy" id="6337"/>
    <lineage>
        <taxon>Eukaryota</taxon>
        <taxon>Metazoa</taxon>
        <taxon>Ecdysozoa</taxon>
        <taxon>Nematoda</taxon>
        <taxon>Enoplea</taxon>
        <taxon>Dorylaimia</taxon>
        <taxon>Trichinellida</taxon>
        <taxon>Trichinellidae</taxon>
        <taxon>Trichinella</taxon>
    </lineage>
</organism>
<protein>
    <submittedName>
        <fullName evidence="1">Uncharacterized protein</fullName>
    </submittedName>
</protein>
<dbReference type="Proteomes" id="UP000054815">
    <property type="component" value="Unassembled WGS sequence"/>
</dbReference>
<dbReference type="AlphaFoldDB" id="A0A0V0YB06"/>
<gene>
    <name evidence="1" type="ORF">T4E_9519</name>
</gene>
<evidence type="ECO:0000313" key="2">
    <source>
        <dbReference type="Proteomes" id="UP000054815"/>
    </source>
</evidence>
<reference evidence="1 2" key="1">
    <citation type="submission" date="2015-01" db="EMBL/GenBank/DDBJ databases">
        <title>Evolution of Trichinella species and genotypes.</title>
        <authorList>
            <person name="Korhonen P.K."/>
            <person name="Edoardo P."/>
            <person name="Giuseppe L.R."/>
            <person name="Gasser R.B."/>
        </authorList>
    </citation>
    <scope>NUCLEOTIDE SEQUENCE [LARGE SCALE GENOMIC DNA]</scope>
    <source>
        <strain evidence="1">ISS141</strain>
    </source>
</reference>
<evidence type="ECO:0000313" key="1">
    <source>
        <dbReference type="EMBL" id="KRX97582.1"/>
    </source>
</evidence>
<name>A0A0V0YB06_TRIPS</name>
<comment type="caution">
    <text evidence="1">The sequence shown here is derived from an EMBL/GenBank/DDBJ whole genome shotgun (WGS) entry which is preliminary data.</text>
</comment>